<dbReference type="Gene3D" id="2.115.10.20">
    <property type="entry name" value="Glycosyl hydrolase domain, family 43"/>
    <property type="match status" value="1"/>
</dbReference>
<dbReference type="CDD" id="cd08996">
    <property type="entry name" value="GH32_FFase"/>
    <property type="match status" value="1"/>
</dbReference>
<proteinExistence type="inferred from homology"/>
<feature type="domain" description="Glycosyl hydrolase family 32 N-terminal" evidence="6">
    <location>
        <begin position="44"/>
        <end position="349"/>
    </location>
</feature>
<dbReference type="SUPFAM" id="SSF75005">
    <property type="entry name" value="Arabinanase/levansucrase/invertase"/>
    <property type="match status" value="1"/>
</dbReference>
<keyword evidence="3 7" id="KW-0378">Hydrolase</keyword>
<evidence type="ECO:0000313" key="8">
    <source>
        <dbReference type="Proteomes" id="UP000648801"/>
    </source>
</evidence>
<dbReference type="GO" id="GO:0004564">
    <property type="term" value="F:beta-fructofuranosidase activity"/>
    <property type="evidence" value="ECO:0007669"/>
    <property type="project" value="UniProtKB-EC"/>
</dbReference>
<dbReference type="InterPro" id="IPR051214">
    <property type="entry name" value="GH32_Enzymes"/>
</dbReference>
<feature type="chain" id="PRO_5038123482" description="beta-fructofuranosidase" evidence="5">
    <location>
        <begin position="22"/>
        <end position="506"/>
    </location>
</feature>
<dbReference type="EC" id="3.2.1.26" evidence="2"/>
<dbReference type="EMBL" id="BMJB01000001">
    <property type="protein sequence ID" value="GGA55598.1"/>
    <property type="molecule type" value="Genomic_DNA"/>
</dbReference>
<dbReference type="InterPro" id="IPR013320">
    <property type="entry name" value="ConA-like_dom_sf"/>
</dbReference>
<feature type="signal peptide" evidence="5">
    <location>
        <begin position="1"/>
        <end position="21"/>
    </location>
</feature>
<dbReference type="PANTHER" id="PTHR43101:SF1">
    <property type="entry name" value="BETA-FRUCTOSIDASE"/>
    <property type="match status" value="1"/>
</dbReference>
<organism evidence="7 8">
    <name type="scientific">Edaphobacter acidisoli</name>
    <dbReference type="NCBI Taxonomy" id="2040573"/>
    <lineage>
        <taxon>Bacteria</taxon>
        <taxon>Pseudomonadati</taxon>
        <taxon>Acidobacteriota</taxon>
        <taxon>Terriglobia</taxon>
        <taxon>Terriglobales</taxon>
        <taxon>Acidobacteriaceae</taxon>
        <taxon>Edaphobacter</taxon>
    </lineage>
</organism>
<keyword evidence="8" id="KW-1185">Reference proteome</keyword>
<evidence type="ECO:0000256" key="1">
    <source>
        <dbReference type="ARBA" id="ARBA00009902"/>
    </source>
</evidence>
<evidence type="ECO:0000313" key="7">
    <source>
        <dbReference type="EMBL" id="GGA55598.1"/>
    </source>
</evidence>
<keyword evidence="4" id="KW-0326">Glycosidase</keyword>
<dbReference type="InterPro" id="IPR018053">
    <property type="entry name" value="Glyco_hydro_32_AS"/>
</dbReference>
<evidence type="ECO:0000256" key="3">
    <source>
        <dbReference type="ARBA" id="ARBA00022801"/>
    </source>
</evidence>
<dbReference type="AlphaFoldDB" id="A0A916RGI6"/>
<dbReference type="GO" id="GO:0005975">
    <property type="term" value="P:carbohydrate metabolic process"/>
    <property type="evidence" value="ECO:0007669"/>
    <property type="project" value="InterPro"/>
</dbReference>
<gene>
    <name evidence="7" type="ORF">GCM10011507_03610</name>
</gene>
<reference evidence="7" key="1">
    <citation type="journal article" date="2014" name="Int. J. Syst. Evol. Microbiol.">
        <title>Complete genome sequence of Corynebacterium casei LMG S-19264T (=DSM 44701T), isolated from a smear-ripened cheese.</title>
        <authorList>
            <consortium name="US DOE Joint Genome Institute (JGI-PGF)"/>
            <person name="Walter F."/>
            <person name="Albersmeier A."/>
            <person name="Kalinowski J."/>
            <person name="Ruckert C."/>
        </authorList>
    </citation>
    <scope>NUCLEOTIDE SEQUENCE</scope>
    <source>
        <strain evidence="7">CGMCC 1.15447</strain>
    </source>
</reference>
<evidence type="ECO:0000259" key="6">
    <source>
        <dbReference type="Pfam" id="PF00251"/>
    </source>
</evidence>
<name>A0A916RGI6_9BACT</name>
<dbReference type="PANTHER" id="PTHR43101">
    <property type="entry name" value="BETA-FRUCTOSIDASE"/>
    <property type="match status" value="1"/>
</dbReference>
<dbReference type="Pfam" id="PF00251">
    <property type="entry name" value="Glyco_hydro_32N"/>
    <property type="match status" value="1"/>
</dbReference>
<dbReference type="InterPro" id="IPR023296">
    <property type="entry name" value="Glyco_hydro_beta-prop_sf"/>
</dbReference>
<reference evidence="7" key="2">
    <citation type="submission" date="2020-09" db="EMBL/GenBank/DDBJ databases">
        <authorList>
            <person name="Sun Q."/>
            <person name="Zhou Y."/>
        </authorList>
    </citation>
    <scope>NUCLEOTIDE SEQUENCE</scope>
    <source>
        <strain evidence="7">CGMCC 1.15447</strain>
    </source>
</reference>
<protein>
    <recommendedName>
        <fullName evidence="2">beta-fructofuranosidase</fullName>
        <ecNumber evidence="2">3.2.1.26</ecNumber>
    </recommendedName>
</protein>
<dbReference type="PROSITE" id="PS00609">
    <property type="entry name" value="GLYCOSYL_HYDROL_F32"/>
    <property type="match status" value="1"/>
</dbReference>
<evidence type="ECO:0000256" key="4">
    <source>
        <dbReference type="ARBA" id="ARBA00023295"/>
    </source>
</evidence>
<evidence type="ECO:0000256" key="2">
    <source>
        <dbReference type="ARBA" id="ARBA00012758"/>
    </source>
</evidence>
<comment type="similarity">
    <text evidence="1">Belongs to the glycosyl hydrolase 32 family.</text>
</comment>
<dbReference type="PROSITE" id="PS51318">
    <property type="entry name" value="TAT"/>
    <property type="match status" value="1"/>
</dbReference>
<accession>A0A916RGI6</accession>
<evidence type="ECO:0000256" key="5">
    <source>
        <dbReference type="SAM" id="SignalP"/>
    </source>
</evidence>
<dbReference type="Proteomes" id="UP000648801">
    <property type="component" value="Unassembled WGS sequence"/>
</dbReference>
<dbReference type="InterPro" id="IPR013148">
    <property type="entry name" value="Glyco_hydro_32_N"/>
</dbReference>
<dbReference type="RefSeq" id="WP_188757637.1">
    <property type="nucleotide sequence ID" value="NZ_BMJB01000001.1"/>
</dbReference>
<dbReference type="InterPro" id="IPR001362">
    <property type="entry name" value="Glyco_hydro_32"/>
</dbReference>
<sequence length="506" mass="56081">MTSRREFLALLTAAGATPALAFSADAAVVSSATIAADPLRPQYHLLPRANWMNDPNGPIYWNGSYHMFYQYNPEGAYWGDMHWGHAVSADMVHWRQLPVALSPTPGGPDAEGCFTGTAVVQDGRVMLMYTGVRAASRELATIKDANPPLQESQCLAIANDAALTSWTKVSAPVIAAPPSGMQVNGFRDPSPWRQGEWWYTVLGSGVANEGGAVLLYRSKDLRAWEYMHVLARRDRSGLAQFGPFDPWDVWECPEFFPLGDRHVLMFSTGGRSYWQSGRLDAEKMTFAPEQSGILDYGSYYAPKTQLDKAGNRILWGWIQEARPLEEYKAAGWAGMMSLPRVLSLSEDGRLRLSVAPAVHQLRGREQALKISGDAEANRRQVDALRVEACCGEILCTAERAAAFELTLMGDDASPWLTLGFDPAHQDQVLVDGRPVPLHLEARENLEFHLYIDGSVIETMVNRQVAWTKRFYYAGKGRDLRLRWKGAGLAGLSVWQMSPISADRLTS</sequence>
<comment type="caution">
    <text evidence="7">The sequence shown here is derived from an EMBL/GenBank/DDBJ whole genome shotgun (WGS) entry which is preliminary data.</text>
</comment>
<dbReference type="SUPFAM" id="SSF49899">
    <property type="entry name" value="Concanavalin A-like lectins/glucanases"/>
    <property type="match status" value="1"/>
</dbReference>
<dbReference type="InterPro" id="IPR006311">
    <property type="entry name" value="TAT_signal"/>
</dbReference>
<dbReference type="SMART" id="SM00640">
    <property type="entry name" value="Glyco_32"/>
    <property type="match status" value="1"/>
</dbReference>
<keyword evidence="5" id="KW-0732">Signal</keyword>
<dbReference type="Gene3D" id="2.60.120.560">
    <property type="entry name" value="Exo-inulinase, domain 1"/>
    <property type="match status" value="1"/>
</dbReference>